<accession>L1JXI6</accession>
<feature type="region of interest" description="Disordered" evidence="1">
    <location>
        <begin position="246"/>
        <end position="295"/>
    </location>
</feature>
<evidence type="ECO:0000313" key="3">
    <source>
        <dbReference type="EnsemblProtists" id="EKX53059"/>
    </source>
</evidence>
<proteinExistence type="predicted"/>
<reference evidence="2 4" key="1">
    <citation type="journal article" date="2012" name="Nature">
        <title>Algal genomes reveal evolutionary mosaicism and the fate of nucleomorphs.</title>
        <authorList>
            <consortium name="DOE Joint Genome Institute"/>
            <person name="Curtis B.A."/>
            <person name="Tanifuji G."/>
            <person name="Burki F."/>
            <person name="Gruber A."/>
            <person name="Irimia M."/>
            <person name="Maruyama S."/>
            <person name="Arias M.C."/>
            <person name="Ball S.G."/>
            <person name="Gile G.H."/>
            <person name="Hirakawa Y."/>
            <person name="Hopkins J.F."/>
            <person name="Kuo A."/>
            <person name="Rensing S.A."/>
            <person name="Schmutz J."/>
            <person name="Symeonidi A."/>
            <person name="Elias M."/>
            <person name="Eveleigh R.J."/>
            <person name="Herman E.K."/>
            <person name="Klute M.J."/>
            <person name="Nakayama T."/>
            <person name="Obornik M."/>
            <person name="Reyes-Prieto A."/>
            <person name="Armbrust E.V."/>
            <person name="Aves S.J."/>
            <person name="Beiko R.G."/>
            <person name="Coutinho P."/>
            <person name="Dacks J.B."/>
            <person name="Durnford D.G."/>
            <person name="Fast N.M."/>
            <person name="Green B.R."/>
            <person name="Grisdale C.J."/>
            <person name="Hempel F."/>
            <person name="Henrissat B."/>
            <person name="Hoppner M.P."/>
            <person name="Ishida K."/>
            <person name="Kim E."/>
            <person name="Koreny L."/>
            <person name="Kroth P.G."/>
            <person name="Liu Y."/>
            <person name="Malik S.B."/>
            <person name="Maier U.G."/>
            <person name="McRose D."/>
            <person name="Mock T."/>
            <person name="Neilson J.A."/>
            <person name="Onodera N.T."/>
            <person name="Poole A.M."/>
            <person name="Pritham E.J."/>
            <person name="Richards T.A."/>
            <person name="Rocap G."/>
            <person name="Roy S.W."/>
            <person name="Sarai C."/>
            <person name="Schaack S."/>
            <person name="Shirato S."/>
            <person name="Slamovits C.H."/>
            <person name="Spencer D.F."/>
            <person name="Suzuki S."/>
            <person name="Worden A.Z."/>
            <person name="Zauner S."/>
            <person name="Barry K."/>
            <person name="Bell C."/>
            <person name="Bharti A.K."/>
            <person name="Crow J.A."/>
            <person name="Grimwood J."/>
            <person name="Kramer R."/>
            <person name="Lindquist E."/>
            <person name="Lucas S."/>
            <person name="Salamov A."/>
            <person name="McFadden G.I."/>
            <person name="Lane C.E."/>
            <person name="Keeling P.J."/>
            <person name="Gray M.W."/>
            <person name="Grigoriev I.V."/>
            <person name="Archibald J.M."/>
        </authorList>
    </citation>
    <scope>NUCLEOTIDE SEQUENCE</scope>
    <source>
        <strain evidence="2 4">CCMP2712</strain>
    </source>
</reference>
<dbReference type="AlphaFoldDB" id="L1JXI6"/>
<dbReference type="RefSeq" id="XP_005840039.1">
    <property type="nucleotide sequence ID" value="XM_005839982.1"/>
</dbReference>
<feature type="compositionally biased region" description="Basic and acidic residues" evidence="1">
    <location>
        <begin position="586"/>
        <end position="597"/>
    </location>
</feature>
<feature type="compositionally biased region" description="Basic residues" evidence="1">
    <location>
        <begin position="616"/>
        <end position="626"/>
    </location>
</feature>
<feature type="compositionally biased region" description="Low complexity" evidence="1">
    <location>
        <begin position="549"/>
        <end position="579"/>
    </location>
</feature>
<evidence type="ECO:0000313" key="4">
    <source>
        <dbReference type="Proteomes" id="UP000011087"/>
    </source>
</evidence>
<feature type="compositionally biased region" description="Polar residues" evidence="1">
    <location>
        <begin position="478"/>
        <end position="491"/>
    </location>
</feature>
<dbReference type="Proteomes" id="UP000011087">
    <property type="component" value="Unassembled WGS sequence"/>
</dbReference>
<feature type="compositionally biased region" description="Low complexity" evidence="1">
    <location>
        <begin position="502"/>
        <end position="537"/>
    </location>
</feature>
<evidence type="ECO:0000313" key="2">
    <source>
        <dbReference type="EMBL" id="EKX53059.1"/>
    </source>
</evidence>
<organism evidence="2">
    <name type="scientific">Guillardia theta (strain CCMP2712)</name>
    <name type="common">Cryptophyte</name>
    <dbReference type="NCBI Taxonomy" id="905079"/>
    <lineage>
        <taxon>Eukaryota</taxon>
        <taxon>Cryptophyceae</taxon>
        <taxon>Pyrenomonadales</taxon>
        <taxon>Geminigeraceae</taxon>
        <taxon>Guillardia</taxon>
    </lineage>
</organism>
<dbReference type="HOGENOM" id="CLU_437120_0_0_1"/>
<name>L1JXI6_GUITC</name>
<gene>
    <name evidence="2" type="ORF">GUITHDRAFT_101505</name>
</gene>
<dbReference type="EnsemblProtists" id="EKX53059">
    <property type="protein sequence ID" value="EKX53059"/>
    <property type="gene ID" value="GUITHDRAFT_101505"/>
</dbReference>
<feature type="compositionally biased region" description="Low complexity" evidence="1">
    <location>
        <begin position="419"/>
        <end position="428"/>
    </location>
</feature>
<reference evidence="4" key="2">
    <citation type="submission" date="2012-11" db="EMBL/GenBank/DDBJ databases">
        <authorList>
            <person name="Kuo A."/>
            <person name="Curtis B.A."/>
            <person name="Tanifuji G."/>
            <person name="Burki F."/>
            <person name="Gruber A."/>
            <person name="Irimia M."/>
            <person name="Maruyama S."/>
            <person name="Arias M.C."/>
            <person name="Ball S.G."/>
            <person name="Gile G.H."/>
            <person name="Hirakawa Y."/>
            <person name="Hopkins J.F."/>
            <person name="Rensing S.A."/>
            <person name="Schmutz J."/>
            <person name="Symeonidi A."/>
            <person name="Elias M."/>
            <person name="Eveleigh R.J."/>
            <person name="Herman E.K."/>
            <person name="Klute M.J."/>
            <person name="Nakayama T."/>
            <person name="Obornik M."/>
            <person name="Reyes-Prieto A."/>
            <person name="Armbrust E.V."/>
            <person name="Aves S.J."/>
            <person name="Beiko R.G."/>
            <person name="Coutinho P."/>
            <person name="Dacks J.B."/>
            <person name="Durnford D.G."/>
            <person name="Fast N.M."/>
            <person name="Green B.R."/>
            <person name="Grisdale C."/>
            <person name="Hempe F."/>
            <person name="Henrissat B."/>
            <person name="Hoppner M.P."/>
            <person name="Ishida K.-I."/>
            <person name="Kim E."/>
            <person name="Koreny L."/>
            <person name="Kroth P.G."/>
            <person name="Liu Y."/>
            <person name="Malik S.-B."/>
            <person name="Maier U.G."/>
            <person name="McRose D."/>
            <person name="Mock T."/>
            <person name="Neilson J.A."/>
            <person name="Onodera N.T."/>
            <person name="Poole A.M."/>
            <person name="Pritham E.J."/>
            <person name="Richards T.A."/>
            <person name="Rocap G."/>
            <person name="Roy S.W."/>
            <person name="Sarai C."/>
            <person name="Schaack S."/>
            <person name="Shirato S."/>
            <person name="Slamovits C.H."/>
            <person name="Spencer D.F."/>
            <person name="Suzuki S."/>
            <person name="Worden A.Z."/>
            <person name="Zauner S."/>
            <person name="Barry K."/>
            <person name="Bell C."/>
            <person name="Bharti A.K."/>
            <person name="Crow J.A."/>
            <person name="Grimwood J."/>
            <person name="Kramer R."/>
            <person name="Lindquist E."/>
            <person name="Lucas S."/>
            <person name="Salamov A."/>
            <person name="McFadden G.I."/>
            <person name="Lane C.E."/>
            <person name="Keeling P.J."/>
            <person name="Gray M.W."/>
            <person name="Grigoriev I.V."/>
            <person name="Archibald J.M."/>
        </authorList>
    </citation>
    <scope>NUCLEOTIDE SEQUENCE</scope>
    <source>
        <strain evidence="4">CCMP2712</strain>
    </source>
</reference>
<dbReference type="STRING" id="905079.L1JXI6"/>
<dbReference type="PaxDb" id="55529-EKX53059"/>
<feature type="region of interest" description="Disordered" evidence="1">
    <location>
        <begin position="409"/>
        <end position="430"/>
    </location>
</feature>
<dbReference type="PANTHER" id="PTHR45615:SF53">
    <property type="entry name" value="MYOSIN HEAVY CHAIN"/>
    <property type="match status" value="1"/>
</dbReference>
<feature type="region of interest" description="Disordered" evidence="1">
    <location>
        <begin position="478"/>
        <end position="626"/>
    </location>
</feature>
<evidence type="ECO:0000256" key="1">
    <source>
        <dbReference type="SAM" id="MobiDB-lite"/>
    </source>
</evidence>
<keyword evidence="4" id="KW-1185">Reference proteome</keyword>
<dbReference type="GeneID" id="17309641"/>
<dbReference type="OMA" id="HRMNEND"/>
<sequence>MATMTDHLKKISLDAEAVVSATLALSRRGREGDGTAVTSEPTRAITHKDQDLVRELAAAQAIIRDHEAKVGEWKKKVEDAEEAQKVAGISFQKMRKDSEIFQIQYKKMEADLEVMKAEKLAAEQKAEDAEKGHGLREQVDSLRAELKVAKEQLKEVVPASQHDIVVGELKQVKEKLTETENELTQAKQKVNALTAEKEDLDRKFGLVRETGKKLEEQNKKRKEQNQALLKEKDNLQQELNVLKARPDSAVRVEGGAEASSSEVESLKAQISQLQAELQQEQSKQPGTAEPSSIEIEKIKETFKQDEKRLQEEIQSLKQKLEDEKQNYNKAKNLAHTLTQKLKKFQTPAAKPDQEKKAELVTEVVAAQPPAVNAAKTTIVGTVKVGTAAAPVTKPTPQGAQIAKILGMGNKQPGPGGQAGKQAPAGQAKVGAISKVNDDSACQNNQMQGQKKAPGQHAAVNSFSFPAMRDLIVPYCQAGQTPKQSPAAQQAGGSPGKVQLNKAPPAATAAKTASPPQPTDAQPPTAATGAAKPQAGGAHVASSAENLLRQKLLQAQQQKKNAAAATEAKQDAAPDAAEATAGKRLRSTVEESEAKSGNEGDTGSAGDTPGEQDESKRARRIISLKKK</sequence>
<reference evidence="3" key="3">
    <citation type="submission" date="2015-06" db="UniProtKB">
        <authorList>
            <consortium name="EnsemblProtists"/>
        </authorList>
    </citation>
    <scope>IDENTIFICATION</scope>
</reference>
<dbReference type="KEGG" id="gtt:GUITHDRAFT_101505"/>
<dbReference type="EMBL" id="JH992971">
    <property type="protein sequence ID" value="EKX53059.1"/>
    <property type="molecule type" value="Genomic_DNA"/>
</dbReference>
<feature type="compositionally biased region" description="Low complexity" evidence="1">
    <location>
        <begin position="252"/>
        <end position="284"/>
    </location>
</feature>
<protein>
    <submittedName>
        <fullName evidence="2 3">Uncharacterized protein</fullName>
    </submittedName>
</protein>
<dbReference type="PANTHER" id="PTHR45615">
    <property type="entry name" value="MYOSIN HEAVY CHAIN, NON-MUSCLE"/>
    <property type="match status" value="1"/>
</dbReference>